<evidence type="ECO:0000313" key="4">
    <source>
        <dbReference type="EMBL" id="KAF9078063.1"/>
    </source>
</evidence>
<gene>
    <name evidence="4" type="ORF">BDP27DRAFT_1356782</name>
</gene>
<dbReference type="Pfam" id="PF03060">
    <property type="entry name" value="NMO"/>
    <property type="match status" value="1"/>
</dbReference>
<name>A0A9P5UGX6_9AGAR</name>
<dbReference type="Gene3D" id="3.20.20.70">
    <property type="entry name" value="Aldolase class I"/>
    <property type="match status" value="1"/>
</dbReference>
<dbReference type="SUPFAM" id="SSF51412">
    <property type="entry name" value="Inosine monophosphate dehydrogenase (IMPDH)"/>
    <property type="match status" value="1"/>
</dbReference>
<comment type="caution">
    <text evidence="4">The sequence shown here is derived from an EMBL/GenBank/DDBJ whole genome shotgun (WGS) entry which is preliminary data.</text>
</comment>
<protein>
    <submittedName>
        <fullName evidence="4">Nitronate monooxygenase-domain-containing protein</fullName>
    </submittedName>
</protein>
<evidence type="ECO:0000256" key="3">
    <source>
        <dbReference type="ARBA" id="ARBA00023002"/>
    </source>
</evidence>
<dbReference type="EMBL" id="JADNRY010000002">
    <property type="protein sequence ID" value="KAF9078063.1"/>
    <property type="molecule type" value="Genomic_DNA"/>
</dbReference>
<keyword evidence="5" id="KW-1185">Reference proteome</keyword>
<dbReference type="CDD" id="cd04730">
    <property type="entry name" value="NPD_like"/>
    <property type="match status" value="1"/>
</dbReference>
<accession>A0A9P5UGX6</accession>
<keyword evidence="1" id="KW-0285">Flavoprotein</keyword>
<keyword evidence="2" id="KW-0288">FMN</keyword>
<evidence type="ECO:0000256" key="1">
    <source>
        <dbReference type="ARBA" id="ARBA00022630"/>
    </source>
</evidence>
<evidence type="ECO:0000256" key="2">
    <source>
        <dbReference type="ARBA" id="ARBA00022643"/>
    </source>
</evidence>
<dbReference type="PANTHER" id="PTHR32332">
    <property type="entry name" value="2-NITROPROPANE DIOXYGENASE"/>
    <property type="match status" value="1"/>
</dbReference>
<keyword evidence="3" id="KW-0560">Oxidoreductase</keyword>
<dbReference type="GO" id="GO:0018580">
    <property type="term" value="F:nitronate monooxygenase activity"/>
    <property type="evidence" value="ECO:0007669"/>
    <property type="project" value="InterPro"/>
</dbReference>
<proteinExistence type="predicted"/>
<reference evidence="4" key="1">
    <citation type="submission" date="2020-11" db="EMBL/GenBank/DDBJ databases">
        <authorList>
            <consortium name="DOE Joint Genome Institute"/>
            <person name="Ahrendt S."/>
            <person name="Riley R."/>
            <person name="Andreopoulos W."/>
            <person name="Labutti K."/>
            <person name="Pangilinan J."/>
            <person name="Ruiz-Duenas F.J."/>
            <person name="Barrasa J.M."/>
            <person name="Sanchez-Garcia M."/>
            <person name="Camarero S."/>
            <person name="Miyauchi S."/>
            <person name="Serrano A."/>
            <person name="Linde D."/>
            <person name="Babiker R."/>
            <person name="Drula E."/>
            <person name="Ayuso-Fernandez I."/>
            <person name="Pacheco R."/>
            <person name="Padilla G."/>
            <person name="Ferreira P."/>
            <person name="Barriuso J."/>
            <person name="Kellner H."/>
            <person name="Castanera R."/>
            <person name="Alfaro M."/>
            <person name="Ramirez L."/>
            <person name="Pisabarro A.G."/>
            <person name="Kuo A."/>
            <person name="Tritt A."/>
            <person name="Lipzen A."/>
            <person name="He G."/>
            <person name="Yan M."/>
            <person name="Ng V."/>
            <person name="Cullen D."/>
            <person name="Martin F."/>
            <person name="Rosso M.-N."/>
            <person name="Henrissat B."/>
            <person name="Hibbett D."/>
            <person name="Martinez A.T."/>
            <person name="Grigoriev I.V."/>
        </authorList>
    </citation>
    <scope>NUCLEOTIDE SEQUENCE</scope>
    <source>
        <strain evidence="4">AH 40177</strain>
    </source>
</reference>
<dbReference type="Proteomes" id="UP000772434">
    <property type="component" value="Unassembled WGS sequence"/>
</dbReference>
<dbReference type="AlphaFoldDB" id="A0A9P5UGX6"/>
<dbReference type="OrthoDB" id="2349068at2759"/>
<dbReference type="InterPro" id="IPR013785">
    <property type="entry name" value="Aldolase_TIM"/>
</dbReference>
<dbReference type="InterPro" id="IPR004136">
    <property type="entry name" value="NMO"/>
</dbReference>
<sequence length="326" mass="35258">MAGASGGTLLKVCRRFYLCVSRAGYHPVEFLVSELSVARSLLESKTSDKGTLPIGVGYIAWVLEKYPSKDSEALISAALDANVQALWFAFGDDMGRWIRYVRENAPKGKAPLIFVQVNSVDEAVNAVEQLKADVIVAQGIESGGHGGNYAPPLSDLLQTILARFSGSPQAPVVLAAGGLANGIDVASHIARGASGAVMGTRFLLTPESKYTNAQREALLAAGSEDTIRSMAFDYARDALGWPEGVDGRGLRNDTVADFEQGVDLELIRAKYKEAMQNQDRKRLLVWAGTGVGSMNRIMPARDVMEDLQRELEYQSKHDVNPSARLQ</sequence>
<keyword evidence="4" id="KW-0503">Monooxygenase</keyword>
<organism evidence="4 5">
    <name type="scientific">Rhodocollybia butyracea</name>
    <dbReference type="NCBI Taxonomy" id="206335"/>
    <lineage>
        <taxon>Eukaryota</taxon>
        <taxon>Fungi</taxon>
        <taxon>Dikarya</taxon>
        <taxon>Basidiomycota</taxon>
        <taxon>Agaricomycotina</taxon>
        <taxon>Agaricomycetes</taxon>
        <taxon>Agaricomycetidae</taxon>
        <taxon>Agaricales</taxon>
        <taxon>Marasmiineae</taxon>
        <taxon>Omphalotaceae</taxon>
        <taxon>Rhodocollybia</taxon>
    </lineage>
</organism>
<evidence type="ECO:0000313" key="5">
    <source>
        <dbReference type="Proteomes" id="UP000772434"/>
    </source>
</evidence>
<dbReference type="PANTHER" id="PTHR32332:SF31">
    <property type="entry name" value="2-NITROPROPANE DIOXYGENASE FAMILY, PUTATIVE (AFU_ORTHOLOGUE AFUA_2G09850)-RELATED"/>
    <property type="match status" value="1"/>
</dbReference>